<dbReference type="InterPro" id="IPR050764">
    <property type="entry name" value="CbbQ/NirQ/NorQ/GpvN"/>
</dbReference>
<keyword evidence="2" id="KW-0067">ATP-binding</keyword>
<gene>
    <name evidence="6" type="ORF">EII35_05900</name>
</gene>
<dbReference type="SUPFAM" id="SSF52540">
    <property type="entry name" value="P-loop containing nucleoside triphosphate hydrolases"/>
    <property type="match status" value="1"/>
</dbReference>
<feature type="domain" description="ATPase AAA-3" evidence="4">
    <location>
        <begin position="48"/>
        <end position="177"/>
    </location>
</feature>
<comment type="caution">
    <text evidence="6">The sequence shown here is derived from an EMBL/GenBank/DDBJ whole genome shotgun (WGS) entry which is preliminary data.</text>
</comment>
<dbReference type="EMBL" id="RQYT01000009">
    <property type="protein sequence ID" value="RRD50090.1"/>
    <property type="molecule type" value="Genomic_DNA"/>
</dbReference>
<accession>A0A3P1WXH3</accession>
<proteinExistence type="inferred from homology"/>
<evidence type="ECO:0000259" key="5">
    <source>
        <dbReference type="Pfam" id="PF17863"/>
    </source>
</evidence>
<evidence type="ECO:0000259" key="4">
    <source>
        <dbReference type="Pfam" id="PF07726"/>
    </source>
</evidence>
<organism evidence="6 7">
    <name type="scientific">Arachnia propionica</name>
    <dbReference type="NCBI Taxonomy" id="1750"/>
    <lineage>
        <taxon>Bacteria</taxon>
        <taxon>Bacillati</taxon>
        <taxon>Actinomycetota</taxon>
        <taxon>Actinomycetes</taxon>
        <taxon>Propionibacteriales</taxon>
        <taxon>Propionibacteriaceae</taxon>
        <taxon>Arachnia</taxon>
    </lineage>
</organism>
<keyword evidence="1" id="KW-0547">Nucleotide-binding</keyword>
<name>A0A3P1WXH3_9ACTN</name>
<reference evidence="6 7" key="1">
    <citation type="submission" date="2018-11" db="EMBL/GenBank/DDBJ databases">
        <title>Genomes From Bacteria Associated with the Canine Oral Cavity: a Test Case for Automated Genome-Based Taxonomic Assignment.</title>
        <authorList>
            <person name="Coil D.A."/>
            <person name="Jospin G."/>
            <person name="Darling A.E."/>
            <person name="Wallis C."/>
            <person name="Davis I.J."/>
            <person name="Harris S."/>
            <person name="Eisen J.A."/>
            <person name="Holcombe L.J."/>
            <person name="O'Flynn C."/>
        </authorList>
    </citation>
    <scope>NUCLEOTIDE SEQUENCE [LARGE SCALE GENOMIC DNA]</scope>
    <source>
        <strain evidence="6 7">OH2822_COT-296</strain>
    </source>
</reference>
<dbReference type="FunFam" id="3.40.50.300:FF:000640">
    <property type="entry name" value="MoxR family ATPase"/>
    <property type="match status" value="1"/>
</dbReference>
<dbReference type="Pfam" id="PF17863">
    <property type="entry name" value="AAA_lid_2"/>
    <property type="match status" value="1"/>
</dbReference>
<dbReference type="Pfam" id="PF07726">
    <property type="entry name" value="AAA_3"/>
    <property type="match status" value="1"/>
</dbReference>
<dbReference type="InterPro" id="IPR041628">
    <property type="entry name" value="ChlI/MoxR_AAA_lid"/>
</dbReference>
<dbReference type="GO" id="GO:0005524">
    <property type="term" value="F:ATP binding"/>
    <property type="evidence" value="ECO:0007669"/>
    <property type="project" value="UniProtKB-KW"/>
</dbReference>
<dbReference type="OrthoDB" id="9808397at2"/>
<evidence type="ECO:0000313" key="6">
    <source>
        <dbReference type="EMBL" id="RRD50090.1"/>
    </source>
</evidence>
<dbReference type="Gene3D" id="3.40.50.300">
    <property type="entry name" value="P-loop containing nucleotide triphosphate hydrolases"/>
    <property type="match status" value="1"/>
</dbReference>
<dbReference type="PANTHER" id="PTHR42759">
    <property type="entry name" value="MOXR FAMILY PROTEIN"/>
    <property type="match status" value="1"/>
</dbReference>
<protein>
    <submittedName>
        <fullName evidence="6">MoxR family ATPase</fullName>
    </submittedName>
</protein>
<dbReference type="InterPro" id="IPR011703">
    <property type="entry name" value="ATPase_AAA-3"/>
</dbReference>
<dbReference type="PANTHER" id="PTHR42759:SF5">
    <property type="entry name" value="METHANOL DEHYDROGENASE REGULATOR"/>
    <property type="match status" value="1"/>
</dbReference>
<evidence type="ECO:0000313" key="7">
    <source>
        <dbReference type="Proteomes" id="UP000280935"/>
    </source>
</evidence>
<dbReference type="InterPro" id="IPR027417">
    <property type="entry name" value="P-loop_NTPase"/>
</dbReference>
<comment type="similarity">
    <text evidence="3">Belongs to the MoxR family.</text>
</comment>
<dbReference type="GO" id="GO:0016887">
    <property type="term" value="F:ATP hydrolysis activity"/>
    <property type="evidence" value="ECO:0007669"/>
    <property type="project" value="InterPro"/>
</dbReference>
<dbReference type="PIRSF" id="PIRSF002849">
    <property type="entry name" value="AAA_ATPase_chaperone_MoxR_prd"/>
    <property type="match status" value="1"/>
</dbReference>
<evidence type="ECO:0000256" key="1">
    <source>
        <dbReference type="ARBA" id="ARBA00022741"/>
    </source>
</evidence>
<feature type="domain" description="ChlI/MoxR AAA lid" evidence="5">
    <location>
        <begin position="241"/>
        <end position="312"/>
    </location>
</feature>
<dbReference type="Gene3D" id="1.10.8.80">
    <property type="entry name" value="Magnesium chelatase subunit I, C-Terminal domain"/>
    <property type="match status" value="1"/>
</dbReference>
<evidence type="ECO:0000256" key="3">
    <source>
        <dbReference type="ARBA" id="ARBA00061607"/>
    </source>
</evidence>
<evidence type="ECO:0000256" key="2">
    <source>
        <dbReference type="ARBA" id="ARBA00022840"/>
    </source>
</evidence>
<dbReference type="AlphaFoldDB" id="A0A3P1WXH3"/>
<dbReference type="CDD" id="cd00009">
    <property type="entry name" value="AAA"/>
    <property type="match status" value="1"/>
</dbReference>
<dbReference type="Proteomes" id="UP000280935">
    <property type="component" value="Unassembled WGS sequence"/>
</dbReference>
<sequence>MTQPPTTAMTPGEAADLAHRIERAMGQVIVGKPEQIRMAVIALLAKGHLLLEDVPGVGKTVLAKALGRAVDGHVTRIQFTPDLLPSDVTGVSVFNQATREFEFKPGGIFANVVLGDEINRASPKTQSALLEAMAEGQVSADGRTYRLTEPFMVVATQNPIEMEGTYPLPEAQRDRFMARIEMGYPPHDSEVAMLQAAAAGDSLGSVTPVASIAQVRDAIRAMEDVYLAPVVNDYIVRLIEATRNHPELRLGASPRACVHLMRASRVAAALARRDYVVPEDVQQLAVPVLAHRVLLTVDAQVARQSNETVIRQIADSVPRPHRS</sequence>